<evidence type="ECO:0000313" key="13">
    <source>
        <dbReference type="Proteomes" id="UP000469325"/>
    </source>
</evidence>
<keyword evidence="4 11" id="KW-0028">Amino-acid biosynthesis</keyword>
<evidence type="ECO:0000256" key="2">
    <source>
        <dbReference type="ARBA" id="ARBA00006997"/>
    </source>
</evidence>
<comment type="caution">
    <text evidence="12">The sequence shown here is derived from an EMBL/GenBank/DDBJ whole genome shotgun (WGS) entry which is preliminary data.</text>
</comment>
<keyword evidence="6 11" id="KW-0547">Nucleotide-binding</keyword>
<dbReference type="PANTHER" id="PTHR21087">
    <property type="entry name" value="SHIKIMATE KINASE"/>
    <property type="match status" value="1"/>
</dbReference>
<dbReference type="GO" id="GO:0009073">
    <property type="term" value="P:aromatic amino acid family biosynthetic process"/>
    <property type="evidence" value="ECO:0007669"/>
    <property type="project" value="UniProtKB-KW"/>
</dbReference>
<comment type="cofactor">
    <cofactor evidence="11">
        <name>Mg(2+)</name>
        <dbReference type="ChEBI" id="CHEBI:18420"/>
    </cofactor>
    <text evidence="11">Binds 1 Mg(2+) ion per subunit.</text>
</comment>
<sequence length="185" mass="20488">MAQCGQGERGYVVHQGCDHIFFVGFHGAGKSTLARNLGCLFHRDYVDTDRLVERMAGKSVCAVFAEEGAPALRAREAAALRCLAGRKSLLVSCGGGIVEGGESCRLMHAMGTVVYLDGSFEDSLRQIQHPEIRPDFATLEGARRLYRLRRPLYEREADLVLNIRNKTFEQVCSEAGQLLWEKGLL</sequence>
<comment type="catalytic activity">
    <reaction evidence="10 11">
        <text>shikimate + ATP = 3-phosphoshikimate + ADP + H(+)</text>
        <dbReference type="Rhea" id="RHEA:13121"/>
        <dbReference type="ChEBI" id="CHEBI:15378"/>
        <dbReference type="ChEBI" id="CHEBI:30616"/>
        <dbReference type="ChEBI" id="CHEBI:36208"/>
        <dbReference type="ChEBI" id="CHEBI:145989"/>
        <dbReference type="ChEBI" id="CHEBI:456216"/>
        <dbReference type="EC" id="2.7.1.71"/>
    </reaction>
</comment>
<keyword evidence="11" id="KW-0479">Metal-binding</keyword>
<organism evidence="12 13">
    <name type="scientific">Olsenella porci</name>
    <dbReference type="NCBI Taxonomy" id="2652279"/>
    <lineage>
        <taxon>Bacteria</taxon>
        <taxon>Bacillati</taxon>
        <taxon>Actinomycetota</taxon>
        <taxon>Coriobacteriia</taxon>
        <taxon>Coriobacteriales</taxon>
        <taxon>Atopobiaceae</taxon>
        <taxon>Olsenella</taxon>
    </lineage>
</organism>
<name>A0A6N7XUN5_9ACTN</name>
<comment type="caution">
    <text evidence="11">Lacks conserved residue(s) required for the propagation of feature annotation.</text>
</comment>
<keyword evidence="8 11" id="KW-0067">ATP-binding</keyword>
<dbReference type="GO" id="GO:0008652">
    <property type="term" value="P:amino acid biosynthetic process"/>
    <property type="evidence" value="ECO:0007669"/>
    <property type="project" value="UniProtKB-KW"/>
</dbReference>
<dbReference type="InterPro" id="IPR031322">
    <property type="entry name" value="Shikimate/glucono_kinase"/>
</dbReference>
<dbReference type="RefSeq" id="WP_154435710.1">
    <property type="nucleotide sequence ID" value="NZ_VUNC01000006.1"/>
</dbReference>
<dbReference type="GO" id="GO:0004765">
    <property type="term" value="F:shikimate kinase activity"/>
    <property type="evidence" value="ECO:0007669"/>
    <property type="project" value="UniProtKB-UniRule"/>
</dbReference>
<feature type="binding site" evidence="11">
    <location>
        <position position="133"/>
    </location>
    <ligand>
        <name>ATP</name>
        <dbReference type="ChEBI" id="CHEBI:30616"/>
    </ligand>
</feature>
<dbReference type="InterPro" id="IPR027417">
    <property type="entry name" value="P-loop_NTPase"/>
</dbReference>
<comment type="similarity">
    <text evidence="2 11">Belongs to the shikimate kinase family.</text>
</comment>
<keyword evidence="7 11" id="KW-0418">Kinase</keyword>
<evidence type="ECO:0000256" key="9">
    <source>
        <dbReference type="ARBA" id="ARBA00023141"/>
    </source>
</evidence>
<feature type="binding site" evidence="11">
    <location>
        <position position="31"/>
    </location>
    <ligand>
        <name>Mg(2+)</name>
        <dbReference type="ChEBI" id="CHEBI:18420"/>
    </ligand>
</feature>
<comment type="pathway">
    <text evidence="1 11">Metabolic intermediate biosynthesis; chorismate biosynthesis; chorismate from D-erythrose 4-phosphate and phosphoenolpyruvate: step 5/7.</text>
</comment>
<protein>
    <recommendedName>
        <fullName evidence="3 11">Shikimate kinase</fullName>
        <shortName evidence="11">SK</shortName>
        <ecNumber evidence="3 11">2.7.1.71</ecNumber>
    </recommendedName>
</protein>
<dbReference type="SUPFAM" id="SSF52540">
    <property type="entry name" value="P-loop containing nucleoside triphosphate hydrolases"/>
    <property type="match status" value="1"/>
</dbReference>
<evidence type="ECO:0000256" key="5">
    <source>
        <dbReference type="ARBA" id="ARBA00022679"/>
    </source>
</evidence>
<feature type="binding site" evidence="11">
    <location>
        <position position="73"/>
    </location>
    <ligand>
        <name>substrate</name>
    </ligand>
</feature>
<evidence type="ECO:0000313" key="12">
    <source>
        <dbReference type="EMBL" id="MST73071.1"/>
    </source>
</evidence>
<dbReference type="PANTHER" id="PTHR21087:SF16">
    <property type="entry name" value="SHIKIMATE KINASE 1, CHLOROPLASTIC"/>
    <property type="match status" value="1"/>
</dbReference>
<dbReference type="GO" id="GO:0009423">
    <property type="term" value="P:chorismate biosynthetic process"/>
    <property type="evidence" value="ECO:0007669"/>
    <property type="project" value="UniProtKB-UniRule"/>
</dbReference>
<evidence type="ECO:0000256" key="10">
    <source>
        <dbReference type="ARBA" id="ARBA00048567"/>
    </source>
</evidence>
<dbReference type="PRINTS" id="PR01100">
    <property type="entry name" value="SHIKIMTKNASE"/>
</dbReference>
<evidence type="ECO:0000256" key="3">
    <source>
        <dbReference type="ARBA" id="ARBA00012154"/>
    </source>
</evidence>
<comment type="subunit">
    <text evidence="11">Monomer.</text>
</comment>
<dbReference type="GO" id="GO:0005829">
    <property type="term" value="C:cytosol"/>
    <property type="evidence" value="ECO:0007669"/>
    <property type="project" value="TreeGrafter"/>
</dbReference>
<keyword evidence="11" id="KW-0460">Magnesium</keyword>
<dbReference type="Pfam" id="PF01202">
    <property type="entry name" value="SKI"/>
    <property type="match status" value="1"/>
</dbReference>
<evidence type="ECO:0000256" key="7">
    <source>
        <dbReference type="ARBA" id="ARBA00022777"/>
    </source>
</evidence>
<dbReference type="EC" id="2.7.1.71" evidence="3 11"/>
<dbReference type="PROSITE" id="PS01128">
    <property type="entry name" value="SHIKIMATE_KINASE"/>
    <property type="match status" value="1"/>
</dbReference>
<feature type="binding site" evidence="11">
    <location>
        <position position="95"/>
    </location>
    <ligand>
        <name>substrate</name>
    </ligand>
</feature>
<keyword evidence="13" id="KW-1185">Reference proteome</keyword>
<evidence type="ECO:0000256" key="8">
    <source>
        <dbReference type="ARBA" id="ARBA00022840"/>
    </source>
</evidence>
<dbReference type="UniPathway" id="UPA00053">
    <property type="reaction ID" value="UER00088"/>
</dbReference>
<feature type="binding site" evidence="11">
    <location>
        <begin position="27"/>
        <end position="32"/>
    </location>
    <ligand>
        <name>ATP</name>
        <dbReference type="ChEBI" id="CHEBI:30616"/>
    </ligand>
</feature>
<proteinExistence type="inferred from homology"/>
<dbReference type="Proteomes" id="UP000469325">
    <property type="component" value="Unassembled WGS sequence"/>
</dbReference>
<dbReference type="InterPro" id="IPR023000">
    <property type="entry name" value="Shikimate_kinase_CS"/>
</dbReference>
<keyword evidence="11" id="KW-0963">Cytoplasm</keyword>
<evidence type="ECO:0000256" key="6">
    <source>
        <dbReference type="ARBA" id="ARBA00022741"/>
    </source>
</evidence>
<dbReference type="GO" id="GO:0000287">
    <property type="term" value="F:magnesium ion binding"/>
    <property type="evidence" value="ECO:0007669"/>
    <property type="project" value="UniProtKB-UniRule"/>
</dbReference>
<comment type="function">
    <text evidence="11">Catalyzes the specific phosphorylation of the 3-hydroxyl group of shikimic acid using ATP as a cosubstrate.</text>
</comment>
<comment type="subcellular location">
    <subcellularLocation>
        <location evidence="11">Cytoplasm</location>
    </subcellularLocation>
</comment>
<keyword evidence="9 11" id="KW-0057">Aromatic amino acid biosynthesis</keyword>
<gene>
    <name evidence="11" type="primary">aroK</name>
    <name evidence="12" type="ORF">FYJ68_08105</name>
</gene>
<feature type="binding site" evidence="11">
    <location>
        <position position="49"/>
    </location>
    <ligand>
        <name>substrate</name>
    </ligand>
</feature>
<dbReference type="EMBL" id="VUNC01000006">
    <property type="protein sequence ID" value="MST73071.1"/>
    <property type="molecule type" value="Genomic_DNA"/>
</dbReference>
<evidence type="ECO:0000256" key="1">
    <source>
        <dbReference type="ARBA" id="ARBA00004842"/>
    </source>
</evidence>
<dbReference type="HAMAP" id="MF_00109">
    <property type="entry name" value="Shikimate_kinase"/>
    <property type="match status" value="1"/>
</dbReference>
<dbReference type="AlphaFoldDB" id="A0A6N7XUN5"/>
<dbReference type="InterPro" id="IPR000623">
    <property type="entry name" value="Shikimate_kinase/TSH1"/>
</dbReference>
<evidence type="ECO:0000256" key="11">
    <source>
        <dbReference type="HAMAP-Rule" id="MF_00109"/>
    </source>
</evidence>
<dbReference type="GO" id="GO:0005524">
    <property type="term" value="F:ATP binding"/>
    <property type="evidence" value="ECO:0007669"/>
    <property type="project" value="UniProtKB-UniRule"/>
</dbReference>
<keyword evidence="5 11" id="KW-0808">Transferase</keyword>
<feature type="binding site" evidence="11">
    <location>
        <position position="149"/>
    </location>
    <ligand>
        <name>substrate</name>
    </ligand>
</feature>
<reference evidence="12 13" key="1">
    <citation type="submission" date="2019-08" db="EMBL/GenBank/DDBJ databases">
        <title>In-depth cultivation of the pig gut microbiome towards novel bacterial diversity and tailored functional studies.</title>
        <authorList>
            <person name="Wylensek D."/>
            <person name="Hitch T.C.A."/>
            <person name="Clavel T."/>
        </authorList>
    </citation>
    <scope>NUCLEOTIDE SEQUENCE [LARGE SCALE GENOMIC DNA]</scope>
    <source>
        <strain evidence="12 13">CA-Schmier-601-WT-1</strain>
    </source>
</reference>
<accession>A0A6N7XUN5</accession>
<dbReference type="Gene3D" id="3.40.50.300">
    <property type="entry name" value="P-loop containing nucleotide triphosphate hydrolases"/>
    <property type="match status" value="1"/>
</dbReference>
<evidence type="ECO:0000256" key="4">
    <source>
        <dbReference type="ARBA" id="ARBA00022605"/>
    </source>
</evidence>